<name>S9V2A5_9TRYP</name>
<evidence type="ECO:0008006" key="8">
    <source>
        <dbReference type="Google" id="ProtNLM"/>
    </source>
</evidence>
<dbReference type="Gene3D" id="3.10.580.10">
    <property type="entry name" value="CBS-domain"/>
    <property type="match status" value="1"/>
</dbReference>
<dbReference type="OrthoDB" id="5353557at2759"/>
<protein>
    <recommendedName>
        <fullName evidence="8">CNNM transmembrane domain-containing protein</fullName>
    </recommendedName>
</protein>
<keyword evidence="1 2" id="KW-1133">Transmembrane helix</keyword>
<feature type="transmembrane region" description="Helical" evidence="2">
    <location>
        <begin position="117"/>
        <end position="146"/>
    </location>
</feature>
<dbReference type="EMBL" id="ATMH01003574">
    <property type="protein sequence ID" value="EPY31198.1"/>
    <property type="molecule type" value="Genomic_DNA"/>
</dbReference>
<dbReference type="Gene3D" id="2.60.120.10">
    <property type="entry name" value="Jelly Rolls"/>
    <property type="match status" value="1"/>
</dbReference>
<evidence type="ECO:0000259" key="3">
    <source>
        <dbReference type="PROSITE" id="PS50042"/>
    </source>
</evidence>
<feature type="domain" description="Cyclic nucleotide-binding" evidence="3">
    <location>
        <begin position="583"/>
        <end position="656"/>
    </location>
</feature>
<dbReference type="PROSITE" id="PS51846">
    <property type="entry name" value="CNNM"/>
    <property type="match status" value="1"/>
</dbReference>
<gene>
    <name evidence="6" type="ORF">STCU_00065</name>
    <name evidence="5" type="ORF">STCU_03574</name>
</gene>
<evidence type="ECO:0000256" key="2">
    <source>
        <dbReference type="SAM" id="Phobius"/>
    </source>
</evidence>
<feature type="transmembrane region" description="Helical" evidence="2">
    <location>
        <begin position="12"/>
        <end position="29"/>
    </location>
</feature>
<evidence type="ECO:0000259" key="4">
    <source>
        <dbReference type="PROSITE" id="PS51846"/>
    </source>
</evidence>
<comment type="caution">
    <text evidence="6">The sequence shown here is derived from an EMBL/GenBank/DDBJ whole genome shotgun (WGS) entry which is preliminary data.</text>
</comment>
<dbReference type="InterPro" id="IPR046342">
    <property type="entry name" value="CBS_dom_sf"/>
</dbReference>
<dbReference type="PANTHER" id="PTHR12064">
    <property type="entry name" value="METAL TRANSPORTER CNNM"/>
    <property type="match status" value="1"/>
</dbReference>
<dbReference type="Proteomes" id="UP000015354">
    <property type="component" value="Unassembled WGS sequence"/>
</dbReference>
<dbReference type="InterPro" id="IPR014710">
    <property type="entry name" value="RmlC-like_jellyroll"/>
</dbReference>
<dbReference type="InterPro" id="IPR000595">
    <property type="entry name" value="cNMP-bd_dom"/>
</dbReference>
<dbReference type="CDD" id="cd00038">
    <property type="entry name" value="CAP_ED"/>
    <property type="match status" value="1"/>
</dbReference>
<reference evidence="6 7" key="1">
    <citation type="journal article" date="2013" name="PLoS ONE">
        <title>Predicting the Proteins of Angomonas deanei, Strigomonas culicis and Their Respective Endosymbionts Reveals New Aspects of the Trypanosomatidae Family.</title>
        <authorList>
            <person name="Motta M.C."/>
            <person name="Martins A.C."/>
            <person name="de Souza S.S."/>
            <person name="Catta-Preta C.M."/>
            <person name="Silva R."/>
            <person name="Klein C.C."/>
            <person name="de Almeida L.G."/>
            <person name="de Lima Cunha O."/>
            <person name="Ciapina L.P."/>
            <person name="Brocchi M."/>
            <person name="Colabardini A.C."/>
            <person name="de Araujo Lima B."/>
            <person name="Machado C.R."/>
            <person name="de Almeida Soares C.M."/>
            <person name="Probst C.M."/>
            <person name="de Menezes C.B."/>
            <person name="Thompson C.E."/>
            <person name="Bartholomeu D.C."/>
            <person name="Gradia D.F."/>
            <person name="Pavoni D.P."/>
            <person name="Grisard E.C."/>
            <person name="Fantinatti-Garboggini F."/>
            <person name="Marchini F.K."/>
            <person name="Rodrigues-Luiz G.F."/>
            <person name="Wagner G."/>
            <person name="Goldman G.H."/>
            <person name="Fietto J.L."/>
            <person name="Elias M.C."/>
            <person name="Goldman M.H."/>
            <person name="Sagot M.F."/>
            <person name="Pereira M."/>
            <person name="Stoco P.H."/>
            <person name="de Mendonca-Neto R.P."/>
            <person name="Teixeira S.M."/>
            <person name="Maciel T.E."/>
            <person name="de Oliveira Mendes T.A."/>
            <person name="Urmenyi T.P."/>
            <person name="de Souza W."/>
            <person name="Schenkman S."/>
            <person name="de Vasconcelos A.T."/>
        </authorList>
    </citation>
    <scope>NUCLEOTIDE SEQUENCE [LARGE SCALE GENOMIC DNA]</scope>
</reference>
<evidence type="ECO:0000313" key="5">
    <source>
        <dbReference type="EMBL" id="EPY31198.1"/>
    </source>
</evidence>
<keyword evidence="1 2" id="KW-0812">Transmembrane</keyword>
<proteinExistence type="predicted"/>
<feature type="transmembrane region" description="Helical" evidence="2">
    <location>
        <begin position="193"/>
        <end position="211"/>
    </location>
</feature>
<feature type="transmembrane region" description="Helical" evidence="2">
    <location>
        <begin position="60"/>
        <end position="86"/>
    </location>
</feature>
<dbReference type="AlphaFoldDB" id="S9V2A5"/>
<keyword evidence="1 2" id="KW-0472">Membrane</keyword>
<feature type="domain" description="CNNM transmembrane" evidence="4">
    <location>
        <begin position="52"/>
        <end position="259"/>
    </location>
</feature>
<dbReference type="PANTHER" id="PTHR12064:SF94">
    <property type="entry name" value="UNEXTENDED PROTEIN"/>
    <property type="match status" value="1"/>
</dbReference>
<evidence type="ECO:0000256" key="1">
    <source>
        <dbReference type="PROSITE-ProRule" id="PRU01193"/>
    </source>
</evidence>
<feature type="transmembrane region" description="Helical" evidence="2">
    <location>
        <begin position="161"/>
        <end position="181"/>
    </location>
</feature>
<evidence type="ECO:0000313" key="7">
    <source>
        <dbReference type="Proteomes" id="UP000015354"/>
    </source>
</evidence>
<reference evidence="6" key="2">
    <citation type="submission" date="2013-03" db="EMBL/GenBank/DDBJ databases">
        <authorList>
            <person name="Motta M.C.M."/>
            <person name="Martins A.C.A."/>
            <person name="Preta C.M.C.C."/>
            <person name="Silva R."/>
            <person name="de Souza S.S."/>
            <person name="Klein C.C."/>
            <person name="de Almeida L.G.P."/>
            <person name="Cunha O.L."/>
            <person name="Colabardini A.C."/>
            <person name="Lima B.A."/>
            <person name="Machado C.R."/>
            <person name="Soares C.M.A."/>
            <person name="de Menezes C.B.A."/>
            <person name="Bartolomeu D.C."/>
            <person name="Grisard E.C."/>
            <person name="Fantinatti-Garboggini F."/>
            <person name="Rodrigues-Luiz G.F."/>
            <person name="Wagner G."/>
            <person name="Goldman G.H."/>
            <person name="Fietto J.L.R."/>
            <person name="Ciapina L.P."/>
            <person name="Brocchi M."/>
            <person name="Elias M.C."/>
            <person name="Goldman M.H.S."/>
            <person name="Sagot M.-F."/>
            <person name="Pereira M."/>
            <person name="Stoco P.H."/>
            <person name="Teixeira S.M.R."/>
            <person name="de Mendonca-Neto R.P."/>
            <person name="Maciel T.E.F."/>
            <person name="Mendes T.A.O."/>
            <person name="Urmenyi T.P."/>
            <person name="Teixeira M.M.G."/>
            <person name="de Camargo E.F.P."/>
            <person name="de Sousa W."/>
            <person name="Schenkman S."/>
            <person name="de Vasconcelos A.T.R."/>
        </authorList>
    </citation>
    <scope>NUCLEOTIDE SEQUENCE</scope>
</reference>
<organism evidence="6 7">
    <name type="scientific">Strigomonas culicis</name>
    <dbReference type="NCBI Taxonomy" id="28005"/>
    <lineage>
        <taxon>Eukaryota</taxon>
        <taxon>Discoba</taxon>
        <taxon>Euglenozoa</taxon>
        <taxon>Kinetoplastea</taxon>
        <taxon>Metakinetoplastina</taxon>
        <taxon>Trypanosomatida</taxon>
        <taxon>Trypanosomatidae</taxon>
        <taxon>Strigomonadinae</taxon>
        <taxon>Strigomonas</taxon>
    </lineage>
</organism>
<sequence>MVSLSRNCRKYIFLAFFILYFAFLAAAVQRQNSNEGLSERQLQNERRRHTKRVYALLDNMFRICVFMFLSAVFAGLTLGVMCANVFTLEIIAESGPVPDCKYAETLLPLRKQGHKTLCTLIVSNMLLNVLIAEEFTEVFTIFYAIVGESTDPSEMPSERTIAIYSFLASTISILVFAELIPMSICRSKYSLKVAAAGSMFVYVAMFLTYPVSVPLGKLLDWVVGNEETGQTYDRRELRKLMALHVEHEDKSGNNLAKSELDLLLAAMDFHERTVKDIMTPIARVTFVHEDDLITPDFVERLWLSGRSRVPVVAANGQFSDILVVKDLMSVSLLHEFEAVTVANVVSETNRLFAMVNGNTNLPSMLKFFQDAKTHMAVVFADESADAVGSPNHEGHLDATTRRSVNFRRPQQADVIGIVTMEDVVEELLNDEIYDEYDRYDPADTKTPSIKTKVDNRTDVVLPLEPQKQPRVNFYSYFTHPEADVPLTEGQVWAVAYFLNRTVKCFMGWSPPYIKLLLDEIKDEQLVALEPTKSNEHTPVTAVASELPNANASCSTNNTSVPVAHLRGDHTQFLSRVAEERFVLYAKGVSADHFTLVLGGRVDMLVGNDNFSSKLLSFDSIGEEALTSNFYVPEFSAAVLSSARVYRIPKATFEKCLSYQSIRENRKSHIRVLGGKSSQKAQSRTRSRGAEIGDPLEFSTQKCTLPSGLSSGSNKAYGTFN</sequence>
<dbReference type="EMBL" id="ATMH01000065">
    <property type="protein sequence ID" value="EPY37232.1"/>
    <property type="molecule type" value="Genomic_DNA"/>
</dbReference>
<accession>S9V2A5</accession>
<dbReference type="InterPro" id="IPR018490">
    <property type="entry name" value="cNMP-bd_dom_sf"/>
</dbReference>
<dbReference type="PROSITE" id="PS50042">
    <property type="entry name" value="CNMP_BINDING_3"/>
    <property type="match status" value="1"/>
</dbReference>
<dbReference type="InterPro" id="IPR002550">
    <property type="entry name" value="CNNM"/>
</dbReference>
<dbReference type="GO" id="GO:0016020">
    <property type="term" value="C:membrane"/>
    <property type="evidence" value="ECO:0007669"/>
    <property type="project" value="UniProtKB-UniRule"/>
</dbReference>
<evidence type="ECO:0000313" key="6">
    <source>
        <dbReference type="EMBL" id="EPY37232.1"/>
    </source>
</evidence>
<dbReference type="GO" id="GO:0010960">
    <property type="term" value="P:magnesium ion homeostasis"/>
    <property type="evidence" value="ECO:0007669"/>
    <property type="project" value="InterPro"/>
</dbReference>
<dbReference type="SUPFAM" id="SSF51206">
    <property type="entry name" value="cAMP-binding domain-like"/>
    <property type="match status" value="1"/>
</dbReference>
<dbReference type="InterPro" id="IPR045095">
    <property type="entry name" value="ACDP"/>
</dbReference>
<dbReference type="Pfam" id="PF01595">
    <property type="entry name" value="CNNM"/>
    <property type="match status" value="1"/>
</dbReference>
<keyword evidence="7" id="KW-1185">Reference proteome</keyword>
<dbReference type="SUPFAM" id="SSF54631">
    <property type="entry name" value="CBS-domain pair"/>
    <property type="match status" value="1"/>
</dbReference>